<dbReference type="Gene3D" id="1.20.58.340">
    <property type="entry name" value="Magnesium transport protein CorA, transmembrane region"/>
    <property type="match status" value="1"/>
</dbReference>
<keyword evidence="8" id="KW-1185">Reference proteome</keyword>
<dbReference type="PANTHER" id="PTHR46494">
    <property type="entry name" value="CORA FAMILY METAL ION TRANSPORTER (EUROFUNG)"/>
    <property type="match status" value="1"/>
</dbReference>
<evidence type="ECO:0000256" key="4">
    <source>
        <dbReference type="ARBA" id="ARBA00023136"/>
    </source>
</evidence>
<name>A0A9P4NQ24_9PEZI</name>
<feature type="transmembrane region" description="Helical" evidence="6">
    <location>
        <begin position="607"/>
        <end position="629"/>
    </location>
</feature>
<dbReference type="EMBL" id="MU007048">
    <property type="protein sequence ID" value="KAF2429254.1"/>
    <property type="molecule type" value="Genomic_DNA"/>
</dbReference>
<protein>
    <submittedName>
        <fullName evidence="7">Uncharacterized protein</fullName>
    </submittedName>
</protein>
<sequence length="662" mass="76166">MASRKLPLGTAQSTRNYHNRARTELKAKIVEVAEQDPQHVLLHSSEAGDPYKIIGDIYDEDRARSFAKDWEIDTTNTPYLLHIKSLARAWPHLQYLADFMEVGTTPLRWKFLHPSDDPIERKQAEKERNERAEKTNVAQLVFLSSGAIVPTYYKTAQDLEGGLDSLKATTRESDDTSKVSTPTDHDGEDHTPAGAERSPEDALNNVEEHQTEEGSDNNEDDAEQRPQETPESAPNAIQFRLFVVEDLSRRVIEALGAKFDIDPSFFREHINDYAWYNLRDRFAEPPNLQIIQNQLPWFQIRWVRPRYFRTKDDFERARVQASSFNVLRRPDEDLNNGALLDDKDATVALTRTRASFWRGKFGNEDIGILLLDPTVVTAGYPLWRHYRNWEPVPSMHTKDPYPNGPPEDSLFDNVIHWTLKQYAVSPNQGFNSDESPIIPVQAFLHLVCAEWLNMISYLSTRLGQLEWEISFPRDFLLEEAADSSLKKLHVWRRLVPLYYEMLTETLSDRVFQFPPPHSPSRILPFHALRPSFEHVLSRFGELQNRLDRLTTIATAAITIAETRLSYAENKNLSRLTWLATFFIPLTFITGLLSIQPNIPELKGSLKYFFAIAIPLTVIVLGITAITTWYGEWISSKLKGQAKKEAGQLKFYRQNSDKREKGR</sequence>
<evidence type="ECO:0000256" key="5">
    <source>
        <dbReference type="SAM" id="MobiDB-lite"/>
    </source>
</evidence>
<evidence type="ECO:0000256" key="6">
    <source>
        <dbReference type="SAM" id="Phobius"/>
    </source>
</evidence>
<evidence type="ECO:0000256" key="3">
    <source>
        <dbReference type="ARBA" id="ARBA00022989"/>
    </source>
</evidence>
<organism evidence="7 8">
    <name type="scientific">Tothia fuscella</name>
    <dbReference type="NCBI Taxonomy" id="1048955"/>
    <lineage>
        <taxon>Eukaryota</taxon>
        <taxon>Fungi</taxon>
        <taxon>Dikarya</taxon>
        <taxon>Ascomycota</taxon>
        <taxon>Pezizomycotina</taxon>
        <taxon>Dothideomycetes</taxon>
        <taxon>Pleosporomycetidae</taxon>
        <taxon>Venturiales</taxon>
        <taxon>Cylindrosympodiaceae</taxon>
        <taxon>Tothia</taxon>
    </lineage>
</organism>
<proteinExistence type="predicted"/>
<reference evidence="7" key="1">
    <citation type="journal article" date="2020" name="Stud. Mycol.">
        <title>101 Dothideomycetes genomes: a test case for predicting lifestyles and emergence of pathogens.</title>
        <authorList>
            <person name="Haridas S."/>
            <person name="Albert R."/>
            <person name="Binder M."/>
            <person name="Bloem J."/>
            <person name="Labutti K."/>
            <person name="Salamov A."/>
            <person name="Andreopoulos B."/>
            <person name="Baker S."/>
            <person name="Barry K."/>
            <person name="Bills G."/>
            <person name="Bluhm B."/>
            <person name="Cannon C."/>
            <person name="Castanera R."/>
            <person name="Culley D."/>
            <person name="Daum C."/>
            <person name="Ezra D."/>
            <person name="Gonzalez J."/>
            <person name="Henrissat B."/>
            <person name="Kuo A."/>
            <person name="Liang C."/>
            <person name="Lipzen A."/>
            <person name="Lutzoni F."/>
            <person name="Magnuson J."/>
            <person name="Mondo S."/>
            <person name="Nolan M."/>
            <person name="Ohm R."/>
            <person name="Pangilinan J."/>
            <person name="Park H.-J."/>
            <person name="Ramirez L."/>
            <person name="Alfaro M."/>
            <person name="Sun H."/>
            <person name="Tritt A."/>
            <person name="Yoshinaga Y."/>
            <person name="Zwiers L.-H."/>
            <person name="Turgeon B."/>
            <person name="Goodwin S."/>
            <person name="Spatafora J."/>
            <person name="Crous P."/>
            <person name="Grigoriev I."/>
        </authorList>
    </citation>
    <scope>NUCLEOTIDE SEQUENCE</scope>
    <source>
        <strain evidence="7">CBS 130266</strain>
    </source>
</reference>
<dbReference type="GO" id="GO:0000287">
    <property type="term" value="F:magnesium ion binding"/>
    <property type="evidence" value="ECO:0007669"/>
    <property type="project" value="TreeGrafter"/>
</dbReference>
<dbReference type="OrthoDB" id="3231000at2759"/>
<dbReference type="InterPro" id="IPR002523">
    <property type="entry name" value="MgTranspt_CorA/ZnTranspt_ZntB"/>
</dbReference>
<comment type="subcellular location">
    <subcellularLocation>
        <location evidence="1">Cell membrane</location>
        <topology evidence="1">Multi-pass membrane protein</topology>
    </subcellularLocation>
</comment>
<dbReference type="GO" id="GO:0050897">
    <property type="term" value="F:cobalt ion binding"/>
    <property type="evidence" value="ECO:0007669"/>
    <property type="project" value="TreeGrafter"/>
</dbReference>
<evidence type="ECO:0000313" key="8">
    <source>
        <dbReference type="Proteomes" id="UP000800235"/>
    </source>
</evidence>
<accession>A0A9P4NQ24</accession>
<dbReference type="AlphaFoldDB" id="A0A9P4NQ24"/>
<feature type="compositionally biased region" description="Acidic residues" evidence="5">
    <location>
        <begin position="213"/>
        <end position="222"/>
    </location>
</feature>
<gene>
    <name evidence="7" type="ORF">EJ08DRAFT_698396</name>
</gene>
<dbReference type="SUPFAM" id="SSF144083">
    <property type="entry name" value="Magnesium transport protein CorA, transmembrane region"/>
    <property type="match status" value="1"/>
</dbReference>
<evidence type="ECO:0000256" key="2">
    <source>
        <dbReference type="ARBA" id="ARBA00022692"/>
    </source>
</evidence>
<dbReference type="InterPro" id="IPR045863">
    <property type="entry name" value="CorA_TM1_TM2"/>
</dbReference>
<evidence type="ECO:0000313" key="7">
    <source>
        <dbReference type="EMBL" id="KAF2429254.1"/>
    </source>
</evidence>
<dbReference type="Proteomes" id="UP000800235">
    <property type="component" value="Unassembled WGS sequence"/>
</dbReference>
<comment type="caution">
    <text evidence="7">The sequence shown here is derived from an EMBL/GenBank/DDBJ whole genome shotgun (WGS) entry which is preliminary data.</text>
</comment>
<feature type="transmembrane region" description="Helical" evidence="6">
    <location>
        <begin position="575"/>
        <end position="595"/>
    </location>
</feature>
<keyword evidence="4 6" id="KW-0472">Membrane</keyword>
<dbReference type="Pfam" id="PF01544">
    <property type="entry name" value="CorA"/>
    <property type="match status" value="1"/>
</dbReference>
<feature type="compositionally biased region" description="Basic and acidic residues" evidence="5">
    <location>
        <begin position="169"/>
        <end position="191"/>
    </location>
</feature>
<dbReference type="GO" id="GO:0015095">
    <property type="term" value="F:magnesium ion transmembrane transporter activity"/>
    <property type="evidence" value="ECO:0007669"/>
    <property type="project" value="TreeGrafter"/>
</dbReference>
<dbReference type="GO" id="GO:0005886">
    <property type="term" value="C:plasma membrane"/>
    <property type="evidence" value="ECO:0007669"/>
    <property type="project" value="UniProtKB-SubCell"/>
</dbReference>
<evidence type="ECO:0000256" key="1">
    <source>
        <dbReference type="ARBA" id="ARBA00004651"/>
    </source>
</evidence>
<dbReference type="PANTHER" id="PTHR46494:SF1">
    <property type="entry name" value="CORA FAMILY METAL ION TRANSPORTER (EUROFUNG)"/>
    <property type="match status" value="1"/>
</dbReference>
<keyword evidence="2 6" id="KW-0812">Transmembrane</keyword>
<keyword evidence="3 6" id="KW-1133">Transmembrane helix</keyword>
<feature type="region of interest" description="Disordered" evidence="5">
    <location>
        <begin position="168"/>
        <end position="234"/>
    </location>
</feature>
<dbReference type="GO" id="GO:0015087">
    <property type="term" value="F:cobalt ion transmembrane transporter activity"/>
    <property type="evidence" value="ECO:0007669"/>
    <property type="project" value="TreeGrafter"/>
</dbReference>